<gene>
    <name evidence="1" type="ORF">GCM10009802_06710</name>
</gene>
<comment type="caution">
    <text evidence="1">The sequence shown here is derived from an EMBL/GenBank/DDBJ whole genome shotgun (WGS) entry which is preliminary data.</text>
</comment>
<dbReference type="Proteomes" id="UP001500443">
    <property type="component" value="Unassembled WGS sequence"/>
</dbReference>
<organism evidence="1 2">
    <name type="scientific">Streptomyces synnematoformans</name>
    <dbReference type="NCBI Taxonomy" id="415721"/>
    <lineage>
        <taxon>Bacteria</taxon>
        <taxon>Bacillati</taxon>
        <taxon>Actinomycetota</taxon>
        <taxon>Actinomycetes</taxon>
        <taxon>Kitasatosporales</taxon>
        <taxon>Streptomycetaceae</taxon>
        <taxon>Streptomyces</taxon>
    </lineage>
</organism>
<sequence>MSTDFIEWMMGDPQGWVTGTEGLPRGTQLRLLGNSVVPHQAARALEILLPGGIPAHVPAQCHCPRAETER</sequence>
<evidence type="ECO:0008006" key="3">
    <source>
        <dbReference type="Google" id="ProtNLM"/>
    </source>
</evidence>
<dbReference type="EMBL" id="BAAAPF010000008">
    <property type="protein sequence ID" value="GAA2110035.1"/>
    <property type="molecule type" value="Genomic_DNA"/>
</dbReference>
<keyword evidence="2" id="KW-1185">Reference proteome</keyword>
<name>A0ABN2XFQ7_9ACTN</name>
<dbReference type="RefSeq" id="WP_344287681.1">
    <property type="nucleotide sequence ID" value="NZ_BAAAPF010000008.1"/>
</dbReference>
<proteinExistence type="predicted"/>
<protein>
    <recommendedName>
        <fullName evidence="3">DNA (cytosine-5-)-methyltransferase</fullName>
    </recommendedName>
</protein>
<evidence type="ECO:0000313" key="1">
    <source>
        <dbReference type="EMBL" id="GAA2110035.1"/>
    </source>
</evidence>
<reference evidence="1 2" key="1">
    <citation type="journal article" date="2019" name="Int. J. Syst. Evol. Microbiol.">
        <title>The Global Catalogue of Microorganisms (GCM) 10K type strain sequencing project: providing services to taxonomists for standard genome sequencing and annotation.</title>
        <authorList>
            <consortium name="The Broad Institute Genomics Platform"/>
            <consortium name="The Broad Institute Genome Sequencing Center for Infectious Disease"/>
            <person name="Wu L."/>
            <person name="Ma J."/>
        </authorList>
    </citation>
    <scope>NUCLEOTIDE SEQUENCE [LARGE SCALE GENOMIC DNA]</scope>
    <source>
        <strain evidence="1 2">JCM 15481</strain>
    </source>
</reference>
<accession>A0ABN2XFQ7</accession>
<evidence type="ECO:0000313" key="2">
    <source>
        <dbReference type="Proteomes" id="UP001500443"/>
    </source>
</evidence>